<reference evidence="4" key="1">
    <citation type="journal article" date="2019" name="Int. J. Syst. Evol. Microbiol.">
        <title>The Global Catalogue of Microorganisms (GCM) 10K type strain sequencing project: providing services to taxonomists for standard genome sequencing and annotation.</title>
        <authorList>
            <consortium name="The Broad Institute Genomics Platform"/>
            <consortium name="The Broad Institute Genome Sequencing Center for Infectious Disease"/>
            <person name="Wu L."/>
            <person name="Ma J."/>
        </authorList>
    </citation>
    <scope>NUCLEOTIDE SEQUENCE [LARGE SCALE GENOMIC DNA]</scope>
    <source>
        <strain evidence="4">JCM 16923</strain>
    </source>
</reference>
<feature type="signal peptide" evidence="1">
    <location>
        <begin position="1"/>
        <end position="23"/>
    </location>
</feature>
<evidence type="ECO:0000259" key="2">
    <source>
        <dbReference type="Pfam" id="PF05223"/>
    </source>
</evidence>
<organism evidence="3 4">
    <name type="scientific">Gordonia caeni</name>
    <dbReference type="NCBI Taxonomy" id="1007097"/>
    <lineage>
        <taxon>Bacteria</taxon>
        <taxon>Bacillati</taxon>
        <taxon>Actinomycetota</taxon>
        <taxon>Actinomycetes</taxon>
        <taxon>Mycobacteriales</taxon>
        <taxon>Gordoniaceae</taxon>
        <taxon>Gordonia</taxon>
    </lineage>
</organism>
<evidence type="ECO:0000256" key="1">
    <source>
        <dbReference type="SAM" id="SignalP"/>
    </source>
</evidence>
<evidence type="ECO:0000313" key="4">
    <source>
        <dbReference type="Proteomes" id="UP001418444"/>
    </source>
</evidence>
<dbReference type="Proteomes" id="UP001418444">
    <property type="component" value="Unassembled WGS sequence"/>
</dbReference>
<feature type="domain" description="NTF2-like N-terminal transpeptidase" evidence="2">
    <location>
        <begin position="32"/>
        <end position="133"/>
    </location>
</feature>
<dbReference type="Pfam" id="PF05223">
    <property type="entry name" value="MecA_N"/>
    <property type="match status" value="1"/>
</dbReference>
<dbReference type="InterPro" id="IPR007887">
    <property type="entry name" value="MecA_N"/>
</dbReference>
<dbReference type="SUPFAM" id="SSF56601">
    <property type="entry name" value="beta-lactamase/transpeptidase-like"/>
    <property type="match status" value="1"/>
</dbReference>
<dbReference type="InterPro" id="IPR012338">
    <property type="entry name" value="Beta-lactam/transpept-like"/>
</dbReference>
<dbReference type="PROSITE" id="PS51257">
    <property type="entry name" value="PROKAR_LIPOPROTEIN"/>
    <property type="match status" value="1"/>
</dbReference>
<keyword evidence="4" id="KW-1185">Reference proteome</keyword>
<comment type="caution">
    <text evidence="3">The sequence shown here is derived from an EMBL/GenBank/DDBJ whole genome shotgun (WGS) entry which is preliminary data.</text>
</comment>
<dbReference type="RefSeq" id="WP_344780352.1">
    <property type="nucleotide sequence ID" value="NZ_BAAAZW010000001.1"/>
</dbReference>
<keyword evidence="1" id="KW-0732">Signal</keyword>
<gene>
    <name evidence="3" type="ORF">GCM10022231_04910</name>
</gene>
<dbReference type="EMBL" id="BAAAZW010000001">
    <property type="protein sequence ID" value="GAA3950231.1"/>
    <property type="molecule type" value="Genomic_DNA"/>
</dbReference>
<name>A0ABP7NQ38_9ACTN</name>
<accession>A0ABP7NQ38</accession>
<protein>
    <submittedName>
        <fullName evidence="3">Penicillin-binding transpeptidase domain-containing protein</fullName>
    </submittedName>
</protein>
<feature type="chain" id="PRO_5046806763" evidence="1">
    <location>
        <begin position="24"/>
        <end position="543"/>
    </location>
</feature>
<evidence type="ECO:0000313" key="3">
    <source>
        <dbReference type="EMBL" id="GAA3950231.1"/>
    </source>
</evidence>
<proteinExistence type="predicted"/>
<sequence>MSLRSWRSAMVLCVSTVCVLAMVACGGEDNSEPAKAARAFTAAMSSQNVDATADLTTSPSQAADSLSVSFAGMHARTVEASVLDTVEYSDGTASFSMRTTWKWSDDREFTTKTNGSLRRLSTGWKVQWEPGLLNTGMPIGGRLQMVRTDATPAPTVRSTSGKTFMQMQPVNEIIINPAATRNLQRSVNSLAAAIKPIAPLVTAQVINDKIVAAQGGEAVAVTLRDPDMKVLAFDPERIAGVTIVKTGMLVMKDRRLSTPLSTGLTNYWQAVRDATAGWQVQQAAAGARPEKLAGEQGRAGPDIMTTVNQSEQLTLGDAVVEVAQPATIMTLDADSGAILAMAQNSAAAQRRILADVAYPTGSTLDPVFGALDATSKTQEEADQRLHHLGLGLTFTVPGVAAPRDGGGSSVAAASFRPQDFTATMLNMGALGVSIARFSGGDVDSVAPHLIKGLETKVSGGDLGKLDADTTRRIAAAMSATARTGDAGDITGAPGLRALVGTNGPDGPGWFVGISGGKVLVVYCEGARSGTAALQVAQKYYRLD</sequence>